<dbReference type="Gene3D" id="1.10.10.10">
    <property type="entry name" value="Winged helix-like DNA-binding domain superfamily/Winged helix DNA-binding domain"/>
    <property type="match status" value="1"/>
</dbReference>
<dbReference type="InterPro" id="IPR036390">
    <property type="entry name" value="WH_DNA-bd_sf"/>
</dbReference>
<dbReference type="PANTHER" id="PTHR24567">
    <property type="entry name" value="CRP FAMILY TRANSCRIPTIONAL REGULATORY PROTEIN"/>
    <property type="match status" value="1"/>
</dbReference>
<evidence type="ECO:0000256" key="3">
    <source>
        <dbReference type="ARBA" id="ARBA00023159"/>
    </source>
</evidence>
<dbReference type="InterPro" id="IPR036388">
    <property type="entry name" value="WH-like_DNA-bd_sf"/>
</dbReference>
<evidence type="ECO:0000259" key="6">
    <source>
        <dbReference type="PROSITE" id="PS51063"/>
    </source>
</evidence>
<keyword evidence="2" id="KW-0238">DNA-binding</keyword>
<feature type="domain" description="HTH crp-type" evidence="6">
    <location>
        <begin position="147"/>
        <end position="220"/>
    </location>
</feature>
<dbReference type="Proteomes" id="UP001178662">
    <property type="component" value="Chromosome"/>
</dbReference>
<dbReference type="SUPFAM" id="SSF51206">
    <property type="entry name" value="cAMP-binding domain-like"/>
    <property type="match status" value="1"/>
</dbReference>
<dbReference type="Pfam" id="PF00027">
    <property type="entry name" value="cNMP_binding"/>
    <property type="match status" value="1"/>
</dbReference>
<reference evidence="7" key="1">
    <citation type="submission" date="2023-03" db="EMBL/GenBank/DDBJ databases">
        <title>Andean soil-derived lignocellulolytic bacterial consortium as a source of novel taxa and putative plastic-active enzymes.</title>
        <authorList>
            <person name="Diaz-Garcia L."/>
            <person name="Chuvochina M."/>
            <person name="Feuerriegel G."/>
            <person name="Bunk B."/>
            <person name="Sproer C."/>
            <person name="Streit W.R."/>
            <person name="Rodriguez L.M."/>
            <person name="Overmann J."/>
            <person name="Jimenez D.J."/>
        </authorList>
    </citation>
    <scope>NUCLEOTIDE SEQUENCE</scope>
    <source>
        <strain evidence="7">MAG 2441</strain>
    </source>
</reference>
<dbReference type="Gene3D" id="2.60.120.10">
    <property type="entry name" value="Jelly Rolls"/>
    <property type="match status" value="1"/>
</dbReference>
<dbReference type="SUPFAM" id="SSF46785">
    <property type="entry name" value="Winged helix' DNA-binding domain"/>
    <property type="match status" value="1"/>
</dbReference>
<keyword evidence="1" id="KW-0805">Transcription regulation</keyword>
<organism evidence="7 8">
    <name type="scientific">Candidatus Cohnella colombiensis</name>
    <dbReference type="NCBI Taxonomy" id="3121368"/>
    <lineage>
        <taxon>Bacteria</taxon>
        <taxon>Bacillati</taxon>
        <taxon>Bacillota</taxon>
        <taxon>Bacilli</taxon>
        <taxon>Bacillales</taxon>
        <taxon>Paenibacillaceae</taxon>
        <taxon>Cohnella</taxon>
    </lineage>
</organism>
<dbReference type="PROSITE" id="PS00042">
    <property type="entry name" value="HTH_CRP_1"/>
    <property type="match status" value="1"/>
</dbReference>
<dbReference type="SMART" id="SM00419">
    <property type="entry name" value="HTH_CRP"/>
    <property type="match status" value="1"/>
</dbReference>
<dbReference type="InterPro" id="IPR000595">
    <property type="entry name" value="cNMP-bd_dom"/>
</dbReference>
<keyword evidence="3" id="KW-0010">Activator</keyword>
<dbReference type="PROSITE" id="PS50042">
    <property type="entry name" value="CNMP_BINDING_3"/>
    <property type="match status" value="1"/>
</dbReference>
<dbReference type="PANTHER" id="PTHR24567:SF74">
    <property type="entry name" value="HTH-TYPE TRANSCRIPTIONAL REGULATOR ARCR"/>
    <property type="match status" value="1"/>
</dbReference>
<keyword evidence="4" id="KW-0804">Transcription</keyword>
<evidence type="ECO:0000313" key="8">
    <source>
        <dbReference type="Proteomes" id="UP001178662"/>
    </source>
</evidence>
<dbReference type="EMBL" id="CP119317">
    <property type="protein sequence ID" value="WEK54879.1"/>
    <property type="molecule type" value="Genomic_DNA"/>
</dbReference>
<protein>
    <submittedName>
        <fullName evidence="7">Crp/Fnr family transcriptional regulator</fullName>
    </submittedName>
</protein>
<dbReference type="InterPro" id="IPR018490">
    <property type="entry name" value="cNMP-bd_dom_sf"/>
</dbReference>
<dbReference type="InterPro" id="IPR014710">
    <property type="entry name" value="RmlC-like_jellyroll"/>
</dbReference>
<dbReference type="InterPro" id="IPR018335">
    <property type="entry name" value="Tscrpt_reg_HTH_Crp-type_CS"/>
</dbReference>
<dbReference type="InterPro" id="IPR012318">
    <property type="entry name" value="HTH_CRP"/>
</dbReference>
<evidence type="ECO:0000256" key="4">
    <source>
        <dbReference type="ARBA" id="ARBA00023163"/>
    </source>
</evidence>
<gene>
    <name evidence="7" type="ORF">P0Y55_02015</name>
</gene>
<dbReference type="AlphaFoldDB" id="A0AA95JG31"/>
<evidence type="ECO:0000259" key="5">
    <source>
        <dbReference type="PROSITE" id="PS50042"/>
    </source>
</evidence>
<keyword evidence="8" id="KW-1185">Reference proteome</keyword>
<evidence type="ECO:0000313" key="7">
    <source>
        <dbReference type="EMBL" id="WEK54879.1"/>
    </source>
</evidence>
<accession>A0AA95JG31</accession>
<dbReference type="GO" id="GO:0003700">
    <property type="term" value="F:DNA-binding transcription factor activity"/>
    <property type="evidence" value="ECO:0007669"/>
    <property type="project" value="InterPro"/>
</dbReference>
<dbReference type="PROSITE" id="PS51063">
    <property type="entry name" value="HTH_CRP_2"/>
    <property type="match status" value="1"/>
</dbReference>
<proteinExistence type="predicted"/>
<dbReference type="CDD" id="cd00038">
    <property type="entry name" value="CAP_ED"/>
    <property type="match status" value="1"/>
</dbReference>
<dbReference type="Pfam" id="PF13545">
    <property type="entry name" value="HTH_Crp_2"/>
    <property type="match status" value="1"/>
</dbReference>
<name>A0AA95JG31_9BACL</name>
<dbReference type="InterPro" id="IPR050397">
    <property type="entry name" value="Env_Response_Regulators"/>
</dbReference>
<evidence type="ECO:0000256" key="1">
    <source>
        <dbReference type="ARBA" id="ARBA00023015"/>
    </source>
</evidence>
<feature type="domain" description="Cyclic nucleotide-binding" evidence="5">
    <location>
        <begin position="24"/>
        <end position="116"/>
    </location>
</feature>
<evidence type="ECO:0000256" key="2">
    <source>
        <dbReference type="ARBA" id="ARBA00023125"/>
    </source>
</evidence>
<sequence length="238" mass="27194">MINMPLGDSTLRNTTCFSTESFIRLSELMHDKRSAVGMTLFIEGDLADKLFYVKKGRVKMTKSSPFGKQITLCQYMEGDLFGQIDPFTHSTHSFTGEALEDTIVGVIEQKELEDVLAMNGELAIEFMRWMGMMHRITQTKFRDLVMFGKPTALCSTLIRFVNSYGIERDGKIVINRRISHTEIAEMIGATRESVNRMLSDLREKGIVTLDRHLLVIHDIEYLRDICHCENCPADICRV</sequence>
<dbReference type="PRINTS" id="PR00034">
    <property type="entry name" value="HTHCRP"/>
</dbReference>
<dbReference type="GO" id="GO:0003677">
    <property type="term" value="F:DNA binding"/>
    <property type="evidence" value="ECO:0007669"/>
    <property type="project" value="UniProtKB-KW"/>
</dbReference>
<dbReference type="GO" id="GO:0005829">
    <property type="term" value="C:cytosol"/>
    <property type="evidence" value="ECO:0007669"/>
    <property type="project" value="TreeGrafter"/>
</dbReference>